<reference evidence="2 3" key="1">
    <citation type="journal article" date="2015" name="Proc. Natl. Acad. Sci. U.S.A.">
        <title>The resurrection genome of Boea hygrometrica: A blueprint for survival of dehydration.</title>
        <authorList>
            <person name="Xiao L."/>
            <person name="Yang G."/>
            <person name="Zhang L."/>
            <person name="Yang X."/>
            <person name="Zhao S."/>
            <person name="Ji Z."/>
            <person name="Zhou Q."/>
            <person name="Hu M."/>
            <person name="Wang Y."/>
            <person name="Chen M."/>
            <person name="Xu Y."/>
            <person name="Jin H."/>
            <person name="Xiao X."/>
            <person name="Hu G."/>
            <person name="Bao F."/>
            <person name="Hu Y."/>
            <person name="Wan P."/>
            <person name="Li L."/>
            <person name="Deng X."/>
            <person name="Kuang T."/>
            <person name="Xiang C."/>
            <person name="Zhu J.K."/>
            <person name="Oliver M.J."/>
            <person name="He Y."/>
        </authorList>
    </citation>
    <scope>NUCLEOTIDE SEQUENCE [LARGE SCALE GENOMIC DNA]</scope>
    <source>
        <strain evidence="3">cv. XS01</strain>
    </source>
</reference>
<evidence type="ECO:0000313" key="2">
    <source>
        <dbReference type="EMBL" id="KZV31208.1"/>
    </source>
</evidence>
<gene>
    <name evidence="2" type="ORF">F511_14903</name>
</gene>
<dbReference type="Proteomes" id="UP000250235">
    <property type="component" value="Unassembled WGS sequence"/>
</dbReference>
<dbReference type="AlphaFoldDB" id="A0A2Z7BGE2"/>
<evidence type="ECO:0000256" key="1">
    <source>
        <dbReference type="SAM" id="MobiDB-lite"/>
    </source>
</evidence>
<sequence>MREQIRVFRFDAGSDAMSFRIIRGDVSERNLLAGVHGLRESARIGHVLVNVYGLTGVVSVIQIRHIFKPDISLSSYTITLKPLLFTEHYFSNLPSISAVAWSNVGGAELVSLSSFNCYQLGDLSRRVEGARTIYSVRRFSRQQTREFFSSSELLGKGKLEEVARPNPVEEHCQIVRHSAWDDVCARMDTFDEWMHFRKELYELEVQKSVAEHVANIKTTEPSVNHEYMCIRFLSKDLREIAGLHRAQRILAGLPIEAPEASIVGDDHLDQGHDHQDEAPIPQQELQAQEKHQPATEDTQWTLERQAPADNDESQTHSSFGSFGRCSTHNEDSVYSLGPYDDPNLSESPTFSGNFPAYNDATVYSLGPNPFSEANKSTDHQGPYSSELQLVVHTEKHNNFGSGVQAKPASSAAPEPLDPPTLKCMDATSQALTTLADRVYSLDVMYARMREDTNLTRHHTTQLRNQVTSAVDGLEIKIDVLQATLYRKMADSQQNFAVLEATMVRNYADSQQQLMDEHALVNS</sequence>
<organism evidence="2 3">
    <name type="scientific">Dorcoceras hygrometricum</name>
    <dbReference type="NCBI Taxonomy" id="472368"/>
    <lineage>
        <taxon>Eukaryota</taxon>
        <taxon>Viridiplantae</taxon>
        <taxon>Streptophyta</taxon>
        <taxon>Embryophyta</taxon>
        <taxon>Tracheophyta</taxon>
        <taxon>Spermatophyta</taxon>
        <taxon>Magnoliopsida</taxon>
        <taxon>eudicotyledons</taxon>
        <taxon>Gunneridae</taxon>
        <taxon>Pentapetalae</taxon>
        <taxon>asterids</taxon>
        <taxon>lamiids</taxon>
        <taxon>Lamiales</taxon>
        <taxon>Gesneriaceae</taxon>
        <taxon>Didymocarpoideae</taxon>
        <taxon>Trichosporeae</taxon>
        <taxon>Loxocarpinae</taxon>
        <taxon>Dorcoceras</taxon>
    </lineage>
</organism>
<evidence type="ECO:0000313" key="3">
    <source>
        <dbReference type="Proteomes" id="UP000250235"/>
    </source>
</evidence>
<name>A0A2Z7BGE2_9LAMI</name>
<protein>
    <submittedName>
        <fullName evidence="2">Uncharacterized protein</fullName>
    </submittedName>
</protein>
<dbReference type="EMBL" id="KV007634">
    <property type="protein sequence ID" value="KZV31208.1"/>
    <property type="molecule type" value="Genomic_DNA"/>
</dbReference>
<proteinExistence type="predicted"/>
<accession>A0A2Z7BGE2</accession>
<feature type="region of interest" description="Disordered" evidence="1">
    <location>
        <begin position="333"/>
        <end position="352"/>
    </location>
</feature>
<feature type="region of interest" description="Disordered" evidence="1">
    <location>
        <begin position="398"/>
        <end position="418"/>
    </location>
</feature>
<keyword evidence="3" id="KW-1185">Reference proteome</keyword>